<sequence length="117" mass="14068">MEECWKRLPLDIIKQILSYDENIVIRRWGEIVYIGRIPTTDVRYQILLTKPDNIGSRVYLPIPHTMSCLVMMVYQETLETDNYLHFTENFFIDVLKLQKYPHNYYQKVLDTITIPIK</sequence>
<proteinExistence type="predicted"/>
<evidence type="ECO:0000313" key="1">
    <source>
        <dbReference type="EMBL" id="QHU16919.1"/>
    </source>
</evidence>
<dbReference type="AlphaFoldDB" id="A0A6C0KH16"/>
<organism evidence="1">
    <name type="scientific">viral metagenome</name>
    <dbReference type="NCBI Taxonomy" id="1070528"/>
    <lineage>
        <taxon>unclassified sequences</taxon>
        <taxon>metagenomes</taxon>
        <taxon>organismal metagenomes</taxon>
    </lineage>
</organism>
<reference evidence="1" key="1">
    <citation type="journal article" date="2020" name="Nature">
        <title>Giant virus diversity and host interactions through global metagenomics.</title>
        <authorList>
            <person name="Schulz F."/>
            <person name="Roux S."/>
            <person name="Paez-Espino D."/>
            <person name="Jungbluth S."/>
            <person name="Walsh D.A."/>
            <person name="Denef V.J."/>
            <person name="McMahon K.D."/>
            <person name="Konstantinidis K.T."/>
            <person name="Eloe-Fadrosh E.A."/>
            <person name="Kyrpides N.C."/>
            <person name="Woyke T."/>
        </authorList>
    </citation>
    <scope>NUCLEOTIDE SEQUENCE</scope>
    <source>
        <strain evidence="1">GVMAG-S-3300012000-53</strain>
    </source>
</reference>
<accession>A0A6C0KH16</accession>
<dbReference type="EMBL" id="MN740892">
    <property type="protein sequence ID" value="QHU16919.1"/>
    <property type="molecule type" value="Genomic_DNA"/>
</dbReference>
<protein>
    <submittedName>
        <fullName evidence="1">Uncharacterized protein</fullName>
    </submittedName>
</protein>
<name>A0A6C0KH16_9ZZZZ</name>